<evidence type="ECO:0000313" key="2">
    <source>
        <dbReference type="Proteomes" id="UP001642483"/>
    </source>
</evidence>
<gene>
    <name evidence="1" type="ORF">CVLEPA_LOCUS19681</name>
</gene>
<keyword evidence="2" id="KW-1185">Reference proteome</keyword>
<reference evidence="1 2" key="1">
    <citation type="submission" date="2024-02" db="EMBL/GenBank/DDBJ databases">
        <authorList>
            <person name="Daric V."/>
            <person name="Darras S."/>
        </authorList>
    </citation>
    <scope>NUCLEOTIDE SEQUENCE [LARGE SCALE GENOMIC DNA]</scope>
</reference>
<comment type="caution">
    <text evidence="1">The sequence shown here is derived from an EMBL/GenBank/DDBJ whole genome shotgun (WGS) entry which is preliminary data.</text>
</comment>
<protein>
    <submittedName>
        <fullName evidence="1">Uncharacterized protein</fullName>
    </submittedName>
</protein>
<dbReference type="Proteomes" id="UP001642483">
    <property type="component" value="Unassembled WGS sequence"/>
</dbReference>
<accession>A0ABP0GAE0</accession>
<sequence>MCSACCCFSAQLSSNHHQRSSATESKVKKAKKILIKQLKPLVLYHSKTLTQLPSSSQHIYITAYLFKEETDHKKKNGHFYIYILISDLVAKLLVSNITTHSMLNTDSTTD</sequence>
<evidence type="ECO:0000313" key="1">
    <source>
        <dbReference type="EMBL" id="CAK8687614.1"/>
    </source>
</evidence>
<name>A0ABP0GAE0_CLALP</name>
<organism evidence="1 2">
    <name type="scientific">Clavelina lepadiformis</name>
    <name type="common">Light-bulb sea squirt</name>
    <name type="synonym">Ascidia lepadiformis</name>
    <dbReference type="NCBI Taxonomy" id="159417"/>
    <lineage>
        <taxon>Eukaryota</taxon>
        <taxon>Metazoa</taxon>
        <taxon>Chordata</taxon>
        <taxon>Tunicata</taxon>
        <taxon>Ascidiacea</taxon>
        <taxon>Aplousobranchia</taxon>
        <taxon>Clavelinidae</taxon>
        <taxon>Clavelina</taxon>
    </lineage>
</organism>
<proteinExistence type="predicted"/>
<dbReference type="EMBL" id="CAWYQH010000104">
    <property type="protein sequence ID" value="CAK8687614.1"/>
    <property type="molecule type" value="Genomic_DNA"/>
</dbReference>